<evidence type="ECO:0000256" key="11">
    <source>
        <dbReference type="ARBA" id="ARBA00022803"/>
    </source>
</evidence>
<feature type="compositionally biased region" description="Polar residues" evidence="15">
    <location>
        <begin position="912"/>
        <end position="933"/>
    </location>
</feature>
<dbReference type="Gene3D" id="1.25.40.10">
    <property type="entry name" value="Tetratricopeptide repeat domain"/>
    <property type="match status" value="3"/>
</dbReference>
<dbReference type="SUPFAM" id="SSF48452">
    <property type="entry name" value="TPR-like"/>
    <property type="match status" value="2"/>
</dbReference>
<evidence type="ECO:0000256" key="5">
    <source>
        <dbReference type="ARBA" id="ARBA00022490"/>
    </source>
</evidence>
<evidence type="ECO:0000256" key="3">
    <source>
        <dbReference type="ARBA" id="ARBA00006600"/>
    </source>
</evidence>
<feature type="compositionally biased region" description="Low complexity" evidence="15">
    <location>
        <begin position="722"/>
        <end position="735"/>
    </location>
</feature>
<sequence>MATQEQLELSGLIKSVHQRLRDSAKQQDPEAVWKEHVRDAGLLKSYAEAMHKLATCYWDRTMEVSCKRSNSRIEWVVASCRSYFHGATPLLYLFREKDDKVMQAIDGIGHQPDHRPYTIGRIRLLDVGSCYDPFACFPDFDVTAIDIAPACASVWHCDFLEAEILKSITEPLVSAEHRSLEAFPSEHYDAIVFSLLLEYLPSPDQRLRCCRKAYELLKPEGILLIITPDSRHQGANAKLMKNWRYTLGLMGFGRIKIEKLEHVTCMVYRKCIFPAVSKRWCDIHREAYMQPVLNIPQDFNESKADGREQEDEMAVCRTEEDEGEIREAFAGLPFLETSAENLSSDQNNDGSSMCLELALEGERLCKSGDCRAGVAFFQAAIQAGTDDLRTLSAIYSQLGNAYFYLGDYTKAMQYHKHDLTLARSMNDRLGEAKSSGNLGNTLKVMGRFDEAAIFCQRHLAIARVLEDRLSEGRALYNLGNVYHAKGKQLGQKDPGDFSAEVQDSLLKAVDFYQQNLRLMRELGDRGAQGRACGNLGNTYYLLGQFETAIEHHQERLRIAREFGDKAAERRANSNLGNSHIFLGHFEQAANHYKRTLSLAIELGERAVEAQACYSLGNTYTLLRDFPTAIDYHQRHLAIAQELGDRIGEARACWSLGNAHTSIGNHEKALHYANSHYLLAKELGDMVGESTARMNMADLRKILGLPELEANVEAAQPAELGGAHTAPHAATAKAPTDGVGDSESGSLHHHTHHGQQVHVAAAAKVASLAASKQHRLRRQSMEQLDLIKLTPDGKKLAQHNVQENQTSNAQVPPSQPSKVKKSENSFKSNDEDFFDLLTRSQSKRMDDQRCTLKLTHAESVDSARKPLTQHNSNNPPAGKENRNVLLEMIAHFQSERMDEQRALLPGLKRISLGNANNMSRPTNNNESGPGSTTPEDPVELGTPPDDAFLDMLMRCQGSRIEEQRSELPTPNITLDAEATEGQVVAPASVASNSGATVPDEDFFSLIMRLQGGRMEDQRATVPLNNNLNRSASNPQQQQQHNHSNSSNGNGNNSQNNTSTAINNNNNGGNAANNSTASNSNVTNGNAQNGSSNNSSTGGSGGGNSVGKSLK</sequence>
<keyword evidence="7 13" id="KW-0489">Methyltransferase</keyword>
<feature type="region of interest" description="Disordered" evidence="15">
    <location>
        <begin position="860"/>
        <end position="881"/>
    </location>
</feature>
<evidence type="ECO:0000256" key="15">
    <source>
        <dbReference type="SAM" id="MobiDB-lite"/>
    </source>
</evidence>
<feature type="compositionally biased region" description="Polar residues" evidence="15">
    <location>
        <begin position="801"/>
        <end position="811"/>
    </location>
</feature>
<keyword evidence="10" id="KW-0677">Repeat</keyword>
<evidence type="ECO:0000313" key="17">
    <source>
        <dbReference type="Proteomes" id="UP000076407"/>
    </source>
</evidence>
<dbReference type="InterPro" id="IPR029063">
    <property type="entry name" value="SAM-dependent_MTases_sf"/>
</dbReference>
<organism evidence="16 17">
    <name type="scientific">Anopheles quadriannulatus</name>
    <name type="common">Mosquito</name>
    <dbReference type="NCBI Taxonomy" id="34691"/>
    <lineage>
        <taxon>Eukaryota</taxon>
        <taxon>Metazoa</taxon>
        <taxon>Ecdysozoa</taxon>
        <taxon>Arthropoda</taxon>
        <taxon>Hexapoda</taxon>
        <taxon>Insecta</taxon>
        <taxon>Pterygota</taxon>
        <taxon>Neoptera</taxon>
        <taxon>Endopterygota</taxon>
        <taxon>Diptera</taxon>
        <taxon>Nematocera</taxon>
        <taxon>Culicoidea</taxon>
        <taxon>Culicidae</taxon>
        <taxon>Anophelinae</taxon>
        <taxon>Anopheles</taxon>
    </lineage>
</organism>
<keyword evidence="6" id="KW-0597">Phosphoprotein</keyword>
<evidence type="ECO:0000256" key="13">
    <source>
        <dbReference type="HAMAP-Rule" id="MF_03044"/>
    </source>
</evidence>
<dbReference type="CDD" id="cd02440">
    <property type="entry name" value="AdoMet_MTases"/>
    <property type="match status" value="1"/>
</dbReference>
<feature type="binding site" evidence="13">
    <location>
        <position position="146"/>
    </location>
    <ligand>
        <name>S-adenosyl-L-methionine</name>
        <dbReference type="ChEBI" id="CHEBI:59789"/>
    </ligand>
</feature>
<dbReference type="InterPro" id="IPR003109">
    <property type="entry name" value="GoLoco_motif"/>
</dbReference>
<name>A0A182WXM2_ANOQN</name>
<dbReference type="GO" id="GO:0005092">
    <property type="term" value="F:GDP-dissociation inhibitor activity"/>
    <property type="evidence" value="ECO:0007669"/>
    <property type="project" value="TreeGrafter"/>
</dbReference>
<dbReference type="GO" id="GO:0000132">
    <property type="term" value="P:establishment of mitotic spindle orientation"/>
    <property type="evidence" value="ECO:0007669"/>
    <property type="project" value="TreeGrafter"/>
</dbReference>
<keyword evidence="9 13" id="KW-0949">S-adenosyl-L-methionine</keyword>
<evidence type="ECO:0000256" key="14">
    <source>
        <dbReference type="PROSITE-ProRule" id="PRU00339"/>
    </source>
</evidence>
<keyword evidence="11 14" id="KW-0802">TPR repeat</keyword>
<feature type="repeat" description="TPR" evidence="14">
    <location>
        <begin position="392"/>
        <end position="425"/>
    </location>
</feature>
<evidence type="ECO:0000256" key="7">
    <source>
        <dbReference type="ARBA" id="ARBA00022603"/>
    </source>
</evidence>
<dbReference type="HAMAP" id="MF_03044">
    <property type="entry name" value="BMT2"/>
    <property type="match status" value="1"/>
</dbReference>
<dbReference type="Pfam" id="PF02188">
    <property type="entry name" value="GoLoco"/>
    <property type="match status" value="4"/>
</dbReference>
<accession>A0A182WXM2</accession>
<keyword evidence="12" id="KW-0472">Membrane</keyword>
<comment type="similarity">
    <text evidence="13">Belongs to the BMT2 family.</text>
</comment>
<protein>
    <recommendedName>
        <fullName evidence="13">S-adenosylmethionine sensor upstream of mTORC1</fullName>
    </recommendedName>
    <alternativeName>
        <fullName evidence="13">Probable methyltransferase BMT2 homolog</fullName>
        <ecNumber evidence="13">2.1.1.-</ecNumber>
    </alternativeName>
</protein>
<dbReference type="PANTHER" id="PTHR45954">
    <property type="entry name" value="LD33695P"/>
    <property type="match status" value="1"/>
</dbReference>
<evidence type="ECO:0000256" key="10">
    <source>
        <dbReference type="ARBA" id="ARBA00022737"/>
    </source>
</evidence>
<feature type="region of interest" description="Disordered" evidence="15">
    <location>
        <begin position="721"/>
        <end position="757"/>
    </location>
</feature>
<evidence type="ECO:0000256" key="1">
    <source>
        <dbReference type="ARBA" id="ARBA00004236"/>
    </source>
</evidence>
<feature type="compositionally biased region" description="Low complexity" evidence="15">
    <location>
        <begin position="1031"/>
        <end position="1095"/>
    </location>
</feature>
<dbReference type="InterPro" id="IPR011990">
    <property type="entry name" value="TPR-like_helical_dom_sf"/>
</dbReference>
<evidence type="ECO:0000256" key="8">
    <source>
        <dbReference type="ARBA" id="ARBA00022679"/>
    </source>
</evidence>
<dbReference type="InterPro" id="IPR019734">
    <property type="entry name" value="TPR_rpt"/>
</dbReference>
<dbReference type="GO" id="GO:0005938">
    <property type="term" value="C:cell cortex"/>
    <property type="evidence" value="ECO:0007669"/>
    <property type="project" value="TreeGrafter"/>
</dbReference>
<comment type="subcellular location">
    <subcellularLocation>
        <location evidence="1">Cell membrane</location>
    </subcellularLocation>
    <subcellularLocation>
        <location evidence="2">Cytoplasm</location>
    </subcellularLocation>
</comment>
<comment type="function">
    <text evidence="13">S-adenosyl-L-methionine-binding protein that acts as an inhibitor of mTORC1 signaling. Acts as a sensor of S-adenosyl-L-methionine to signal methionine sufficiency to mTORC1. Probably also acts as a S-adenosyl-L-methionine-dependent methyltransferase.</text>
</comment>
<keyword evidence="5" id="KW-0963">Cytoplasm</keyword>
<dbReference type="GO" id="GO:0008168">
    <property type="term" value="F:methyltransferase activity"/>
    <property type="evidence" value="ECO:0007669"/>
    <property type="project" value="UniProtKB-UniRule"/>
</dbReference>
<dbReference type="EnsemblMetazoa" id="AQUA002282-RA">
    <property type="protein sequence ID" value="AQUA002282-PA"/>
    <property type="gene ID" value="AQUA002282"/>
</dbReference>
<proteinExistence type="inferred from homology"/>
<feature type="binding site" evidence="13">
    <location>
        <position position="128"/>
    </location>
    <ligand>
        <name>S-adenosyl-L-methionine</name>
        <dbReference type="ChEBI" id="CHEBI:59789"/>
    </ligand>
</feature>
<dbReference type="GO" id="GO:0005886">
    <property type="term" value="C:plasma membrane"/>
    <property type="evidence" value="ECO:0007669"/>
    <property type="project" value="UniProtKB-SubCell"/>
</dbReference>
<feature type="region of interest" description="Disordered" evidence="15">
    <location>
        <begin position="1023"/>
        <end position="1109"/>
    </location>
</feature>
<dbReference type="VEuPathDB" id="VectorBase:AQUA002282"/>
<keyword evidence="17" id="KW-1185">Reference proteome</keyword>
<dbReference type="SMART" id="SM00028">
    <property type="entry name" value="TPR"/>
    <property type="match status" value="6"/>
</dbReference>
<dbReference type="SMART" id="SM00390">
    <property type="entry name" value="GoLoco"/>
    <property type="match status" value="4"/>
</dbReference>
<dbReference type="PROSITE" id="PS50005">
    <property type="entry name" value="TPR"/>
    <property type="match status" value="1"/>
</dbReference>
<dbReference type="STRING" id="34691.A0A182WXM2"/>
<evidence type="ECO:0000256" key="2">
    <source>
        <dbReference type="ARBA" id="ARBA00004496"/>
    </source>
</evidence>
<keyword evidence="8 13" id="KW-0808">Transferase</keyword>
<evidence type="ECO:0000256" key="4">
    <source>
        <dbReference type="ARBA" id="ARBA00022475"/>
    </source>
</evidence>
<dbReference type="Pfam" id="PF13489">
    <property type="entry name" value="Methyltransf_23"/>
    <property type="match status" value="1"/>
</dbReference>
<evidence type="ECO:0000313" key="16">
    <source>
        <dbReference type="EnsemblMetazoa" id="AQUA002282-PA"/>
    </source>
</evidence>
<feature type="region of interest" description="Disordered" evidence="15">
    <location>
        <begin position="801"/>
        <end position="825"/>
    </location>
</feature>
<reference evidence="16" key="1">
    <citation type="submission" date="2020-05" db="UniProtKB">
        <authorList>
            <consortium name="EnsemblMetazoa"/>
        </authorList>
    </citation>
    <scope>IDENTIFICATION</scope>
    <source>
        <strain evidence="16">SANGQUA</strain>
    </source>
</reference>
<feature type="region of interest" description="Disordered" evidence="15">
    <location>
        <begin position="911"/>
        <end position="943"/>
    </location>
</feature>
<comment type="similarity">
    <text evidence="3">Belongs to the GPSM family.</text>
</comment>
<dbReference type="GO" id="GO:0001965">
    <property type="term" value="F:G-protein alpha-subunit binding"/>
    <property type="evidence" value="ECO:0007669"/>
    <property type="project" value="TreeGrafter"/>
</dbReference>
<dbReference type="PANTHER" id="PTHR45954:SF1">
    <property type="entry name" value="LD33695P"/>
    <property type="match status" value="1"/>
</dbReference>
<dbReference type="SUPFAM" id="SSF53335">
    <property type="entry name" value="S-adenosyl-L-methionine-dependent methyltransferases"/>
    <property type="match status" value="1"/>
</dbReference>
<dbReference type="GO" id="GO:0032259">
    <property type="term" value="P:methylation"/>
    <property type="evidence" value="ECO:0007669"/>
    <property type="project" value="UniProtKB-KW"/>
</dbReference>
<dbReference type="Proteomes" id="UP000076407">
    <property type="component" value="Unassembled WGS sequence"/>
</dbReference>
<dbReference type="AlphaFoldDB" id="A0A182WXM2"/>
<dbReference type="Gene3D" id="3.40.50.150">
    <property type="entry name" value="Vaccinia Virus protein VP39"/>
    <property type="match status" value="1"/>
</dbReference>
<dbReference type="FunFam" id="1.25.40.10:FF:000043">
    <property type="entry name" value="G-protein-signaling modulator 2 isoform X1"/>
    <property type="match status" value="1"/>
</dbReference>
<dbReference type="InterPro" id="IPR052386">
    <property type="entry name" value="GPSM"/>
</dbReference>
<dbReference type="EC" id="2.1.1.-" evidence="13"/>
<keyword evidence="4" id="KW-1003">Cell membrane</keyword>
<dbReference type="Pfam" id="PF13424">
    <property type="entry name" value="TPR_12"/>
    <property type="match status" value="3"/>
</dbReference>
<dbReference type="InterPro" id="IPR021867">
    <property type="entry name" value="Bmt2/SAMTOR"/>
</dbReference>
<evidence type="ECO:0000256" key="6">
    <source>
        <dbReference type="ARBA" id="ARBA00022553"/>
    </source>
</evidence>
<evidence type="ECO:0000256" key="9">
    <source>
        <dbReference type="ARBA" id="ARBA00022691"/>
    </source>
</evidence>
<dbReference type="PROSITE" id="PS50877">
    <property type="entry name" value="GOLOCO"/>
    <property type="match status" value="4"/>
</dbReference>
<dbReference type="Pfam" id="PF13374">
    <property type="entry name" value="TPR_10"/>
    <property type="match status" value="1"/>
</dbReference>
<evidence type="ECO:0000256" key="12">
    <source>
        <dbReference type="ARBA" id="ARBA00023136"/>
    </source>
</evidence>